<gene>
    <name evidence="2" type="ORF">VTL71DRAFT_7731</name>
</gene>
<feature type="compositionally biased region" description="Polar residues" evidence="1">
    <location>
        <begin position="1"/>
        <end position="10"/>
    </location>
</feature>
<evidence type="ECO:0000313" key="3">
    <source>
        <dbReference type="Proteomes" id="UP001595075"/>
    </source>
</evidence>
<feature type="region of interest" description="Disordered" evidence="1">
    <location>
        <begin position="63"/>
        <end position="168"/>
    </location>
</feature>
<accession>A0ABR4CVH9</accession>
<proteinExistence type="predicted"/>
<evidence type="ECO:0000256" key="1">
    <source>
        <dbReference type="SAM" id="MobiDB-lite"/>
    </source>
</evidence>
<protein>
    <submittedName>
        <fullName evidence="2">Uncharacterized protein</fullName>
    </submittedName>
</protein>
<dbReference type="EMBL" id="JAZHXI010000002">
    <property type="protein sequence ID" value="KAL2073953.1"/>
    <property type="molecule type" value="Genomic_DNA"/>
</dbReference>
<name>A0ABR4CVH9_9HELO</name>
<reference evidence="2 3" key="1">
    <citation type="journal article" date="2024" name="Commun. Biol.">
        <title>Comparative genomic analysis of thermophilic fungi reveals convergent evolutionary adaptations and gene losses.</title>
        <authorList>
            <person name="Steindorff A.S."/>
            <person name="Aguilar-Pontes M.V."/>
            <person name="Robinson A.J."/>
            <person name="Andreopoulos B."/>
            <person name="LaButti K."/>
            <person name="Kuo A."/>
            <person name="Mondo S."/>
            <person name="Riley R."/>
            <person name="Otillar R."/>
            <person name="Haridas S."/>
            <person name="Lipzen A."/>
            <person name="Grimwood J."/>
            <person name="Schmutz J."/>
            <person name="Clum A."/>
            <person name="Reid I.D."/>
            <person name="Moisan M.C."/>
            <person name="Butler G."/>
            <person name="Nguyen T.T.M."/>
            <person name="Dewar K."/>
            <person name="Conant G."/>
            <person name="Drula E."/>
            <person name="Henrissat B."/>
            <person name="Hansel C."/>
            <person name="Singer S."/>
            <person name="Hutchinson M.I."/>
            <person name="de Vries R.P."/>
            <person name="Natvig D.O."/>
            <person name="Powell A.J."/>
            <person name="Tsang A."/>
            <person name="Grigoriev I.V."/>
        </authorList>
    </citation>
    <scope>NUCLEOTIDE SEQUENCE [LARGE SCALE GENOMIC DNA]</scope>
    <source>
        <strain evidence="2 3">CBS 494.80</strain>
    </source>
</reference>
<feature type="compositionally biased region" description="Polar residues" evidence="1">
    <location>
        <begin position="64"/>
        <end position="85"/>
    </location>
</feature>
<comment type="caution">
    <text evidence="2">The sequence shown here is derived from an EMBL/GenBank/DDBJ whole genome shotgun (WGS) entry which is preliminary data.</text>
</comment>
<feature type="region of interest" description="Disordered" evidence="1">
    <location>
        <begin position="1"/>
        <end position="36"/>
    </location>
</feature>
<sequence length="236" mass="24952">MESRRNNPSSEGEGISPYDYLGGARNSSVTDQPNRGLYDSNAALYGATTTMALQAITLDRNAGQEPSNVFPNASNTLSSTLQSGPVKTKKAKSLSSTTSGAWKGLASGKSGASTSKLSENHKNHRGSGELGNKSAKESANKSTKKSDHNPEHDDFNDSTIIKDDNEGDFEGFADEEEEYITAGIYPLARGSIIISDAREGESLSGGSIVTESNPQLPPRLAKFVTDESGLAPSYVI</sequence>
<dbReference type="Proteomes" id="UP001595075">
    <property type="component" value="Unassembled WGS sequence"/>
</dbReference>
<evidence type="ECO:0000313" key="2">
    <source>
        <dbReference type="EMBL" id="KAL2073953.1"/>
    </source>
</evidence>
<feature type="compositionally biased region" description="Basic and acidic residues" evidence="1">
    <location>
        <begin position="134"/>
        <end position="164"/>
    </location>
</feature>
<organism evidence="2 3">
    <name type="scientific">Oculimacula yallundae</name>
    <dbReference type="NCBI Taxonomy" id="86028"/>
    <lineage>
        <taxon>Eukaryota</taxon>
        <taxon>Fungi</taxon>
        <taxon>Dikarya</taxon>
        <taxon>Ascomycota</taxon>
        <taxon>Pezizomycotina</taxon>
        <taxon>Leotiomycetes</taxon>
        <taxon>Helotiales</taxon>
        <taxon>Ploettnerulaceae</taxon>
        <taxon>Oculimacula</taxon>
    </lineage>
</organism>
<keyword evidence="3" id="KW-1185">Reference proteome</keyword>